<keyword evidence="1" id="KW-0472">Membrane</keyword>
<keyword evidence="1" id="KW-0812">Transmembrane</keyword>
<accession>A0AAU7DPZ6</accession>
<feature type="transmembrane region" description="Helical" evidence="1">
    <location>
        <begin position="176"/>
        <end position="195"/>
    </location>
</feature>
<sequence>MKWRRGLLLAGVHLLIATASFVRDEVSFWHWIRGAGLPPEIPHVRLAAFQEEQFPDNVCDSGIYDSGPSPLAQVAATASLPLAVAFGWHSPCMPQIQRSWITNRMEGIFGGNTRRAEIAIDAFLCSGVLVQWMLVGGFPLIRPRRWWLEPSVLITLFTVLGTALTFLAHLHELFRFAMLIVALLWLWWFSLLLWIPIHKGWQSTVGGLRRLTH</sequence>
<keyword evidence="1" id="KW-1133">Transmembrane helix</keyword>
<organism evidence="2">
    <name type="scientific">Telmatobacter sp. DSM 110680</name>
    <dbReference type="NCBI Taxonomy" id="3036704"/>
    <lineage>
        <taxon>Bacteria</taxon>
        <taxon>Pseudomonadati</taxon>
        <taxon>Acidobacteriota</taxon>
        <taxon>Terriglobia</taxon>
        <taxon>Terriglobales</taxon>
        <taxon>Acidobacteriaceae</taxon>
        <taxon>Telmatobacter</taxon>
    </lineage>
</organism>
<reference evidence="2" key="1">
    <citation type="submission" date="2023-03" db="EMBL/GenBank/DDBJ databases">
        <title>Edaphobacter sp.</title>
        <authorList>
            <person name="Huber K.J."/>
            <person name="Papendorf J."/>
            <person name="Pilke C."/>
            <person name="Bunk B."/>
            <person name="Sproeer C."/>
            <person name="Pester M."/>
        </authorList>
    </citation>
    <scope>NUCLEOTIDE SEQUENCE</scope>
    <source>
        <strain evidence="2">DSM 110680</strain>
    </source>
</reference>
<dbReference type="RefSeq" id="WP_348264554.1">
    <property type="nucleotide sequence ID" value="NZ_CP121196.1"/>
</dbReference>
<feature type="transmembrane region" description="Helical" evidence="1">
    <location>
        <begin position="152"/>
        <end position="170"/>
    </location>
</feature>
<protein>
    <submittedName>
        <fullName evidence="2">Uncharacterized protein</fullName>
    </submittedName>
</protein>
<proteinExistence type="predicted"/>
<dbReference type="EMBL" id="CP121196">
    <property type="protein sequence ID" value="XBH19338.1"/>
    <property type="molecule type" value="Genomic_DNA"/>
</dbReference>
<evidence type="ECO:0000313" key="2">
    <source>
        <dbReference type="EMBL" id="XBH19338.1"/>
    </source>
</evidence>
<dbReference type="AlphaFoldDB" id="A0AAU7DPZ6"/>
<feature type="transmembrane region" description="Helical" evidence="1">
    <location>
        <begin position="118"/>
        <end position="140"/>
    </location>
</feature>
<evidence type="ECO:0000256" key="1">
    <source>
        <dbReference type="SAM" id="Phobius"/>
    </source>
</evidence>
<name>A0AAU7DPZ6_9BACT</name>
<gene>
    <name evidence="2" type="ORF">P8935_08475</name>
</gene>